<proteinExistence type="inferred from homology"/>
<sequence>MNPVEVIEVSREAIYVTLKVGAPGILIALGVGLLIALFQALTQMQEMTLSFVPKIVAVCLGIIVFMPFMLATMMAFTKTLMDRIVALG</sequence>
<keyword evidence="4 9" id="KW-1003">Cell membrane</keyword>
<accession>A0A545T233</accession>
<gene>
    <name evidence="9 10" type="primary">fliQ</name>
    <name evidence="10" type="ORF">FKG95_26825</name>
</gene>
<keyword evidence="11" id="KW-1185">Reference proteome</keyword>
<dbReference type="GO" id="GO:0044780">
    <property type="term" value="P:bacterial-type flagellum assembly"/>
    <property type="evidence" value="ECO:0007669"/>
    <property type="project" value="InterPro"/>
</dbReference>
<evidence type="ECO:0000313" key="11">
    <source>
        <dbReference type="Proteomes" id="UP000315252"/>
    </source>
</evidence>
<dbReference type="NCBIfam" id="TIGR01402">
    <property type="entry name" value="fliQ"/>
    <property type="match status" value="1"/>
</dbReference>
<organism evidence="10 11">
    <name type="scientific">Denitrobaculum tricleocarpae</name>
    <dbReference type="NCBI Taxonomy" id="2591009"/>
    <lineage>
        <taxon>Bacteria</taxon>
        <taxon>Pseudomonadati</taxon>
        <taxon>Pseudomonadota</taxon>
        <taxon>Alphaproteobacteria</taxon>
        <taxon>Rhodospirillales</taxon>
        <taxon>Rhodospirillaceae</taxon>
        <taxon>Denitrobaculum</taxon>
    </lineage>
</organism>
<evidence type="ECO:0000256" key="7">
    <source>
        <dbReference type="ARBA" id="ARBA00023136"/>
    </source>
</evidence>
<evidence type="ECO:0000256" key="6">
    <source>
        <dbReference type="ARBA" id="ARBA00022989"/>
    </source>
</evidence>
<evidence type="ECO:0000256" key="4">
    <source>
        <dbReference type="ARBA" id="ARBA00022475"/>
    </source>
</evidence>
<name>A0A545T233_9PROT</name>
<dbReference type="Pfam" id="PF01313">
    <property type="entry name" value="Bac_export_3"/>
    <property type="match status" value="1"/>
</dbReference>
<dbReference type="PANTHER" id="PTHR34040">
    <property type="entry name" value="FLAGELLAR BIOSYNTHETIC PROTEIN FLIQ"/>
    <property type="match status" value="1"/>
</dbReference>
<dbReference type="InterPro" id="IPR006305">
    <property type="entry name" value="FliQ"/>
</dbReference>
<dbReference type="RefSeq" id="WP_142899545.1">
    <property type="nucleotide sequence ID" value="NZ_ML660065.1"/>
</dbReference>
<keyword evidence="7 9" id="KW-0472">Membrane</keyword>
<dbReference type="EMBL" id="VHSH01000014">
    <property type="protein sequence ID" value="TQV71252.1"/>
    <property type="molecule type" value="Genomic_DNA"/>
</dbReference>
<evidence type="ECO:0000256" key="3">
    <source>
        <dbReference type="ARBA" id="ARBA00021718"/>
    </source>
</evidence>
<comment type="function">
    <text evidence="9">Role in flagellar biosynthesis.</text>
</comment>
<dbReference type="GO" id="GO:0009306">
    <property type="term" value="P:protein secretion"/>
    <property type="evidence" value="ECO:0007669"/>
    <property type="project" value="InterPro"/>
</dbReference>
<keyword evidence="8 9" id="KW-0975">Bacterial flagellum</keyword>
<feature type="transmembrane region" description="Helical" evidence="9">
    <location>
        <begin position="54"/>
        <end position="76"/>
    </location>
</feature>
<evidence type="ECO:0000256" key="5">
    <source>
        <dbReference type="ARBA" id="ARBA00022692"/>
    </source>
</evidence>
<dbReference type="OrthoDB" id="9806440at2"/>
<keyword evidence="5 9" id="KW-0812">Transmembrane</keyword>
<dbReference type="GO" id="GO:0005886">
    <property type="term" value="C:plasma membrane"/>
    <property type="evidence" value="ECO:0007669"/>
    <property type="project" value="UniProtKB-SubCell"/>
</dbReference>
<evidence type="ECO:0000256" key="1">
    <source>
        <dbReference type="ARBA" id="ARBA00004651"/>
    </source>
</evidence>
<evidence type="ECO:0000256" key="9">
    <source>
        <dbReference type="RuleBase" id="RU364090"/>
    </source>
</evidence>
<comment type="similarity">
    <text evidence="2 9">Belongs to the FliQ/MopD/SpaQ family.</text>
</comment>
<dbReference type="InterPro" id="IPR002191">
    <property type="entry name" value="Bac_export_3"/>
</dbReference>
<reference evidence="10 11" key="1">
    <citation type="submission" date="2019-06" db="EMBL/GenBank/DDBJ databases">
        <title>Whole genome sequence for Rhodospirillaceae sp. R148.</title>
        <authorList>
            <person name="Wang G."/>
        </authorList>
    </citation>
    <scope>NUCLEOTIDE SEQUENCE [LARGE SCALE GENOMIC DNA]</scope>
    <source>
        <strain evidence="10 11">R148</strain>
    </source>
</reference>
<keyword evidence="10" id="KW-0966">Cell projection</keyword>
<comment type="caution">
    <text evidence="10">The sequence shown here is derived from an EMBL/GenBank/DDBJ whole genome shotgun (WGS) entry which is preliminary data.</text>
</comment>
<keyword evidence="10" id="KW-0282">Flagellum</keyword>
<evidence type="ECO:0000256" key="8">
    <source>
        <dbReference type="ARBA" id="ARBA00023143"/>
    </source>
</evidence>
<evidence type="ECO:0000256" key="2">
    <source>
        <dbReference type="ARBA" id="ARBA00006156"/>
    </source>
</evidence>
<keyword evidence="10" id="KW-0969">Cilium</keyword>
<dbReference type="PIRSF" id="PIRSF004669">
    <property type="entry name" value="FliQ"/>
    <property type="match status" value="1"/>
</dbReference>
<comment type="subcellular location">
    <subcellularLocation>
        <location evidence="1 9">Cell membrane</location>
        <topology evidence="1">Multi-pass membrane protein</topology>
    </subcellularLocation>
    <subcellularLocation>
        <location evidence="9">Bacterial flagellum basal body</location>
    </subcellularLocation>
</comment>
<dbReference type="PRINTS" id="PR00952">
    <property type="entry name" value="TYPE3IMQPROT"/>
</dbReference>
<evidence type="ECO:0000313" key="10">
    <source>
        <dbReference type="EMBL" id="TQV71252.1"/>
    </source>
</evidence>
<dbReference type="PANTHER" id="PTHR34040:SF2">
    <property type="entry name" value="FLAGELLAR BIOSYNTHETIC PROTEIN FLIQ"/>
    <property type="match status" value="1"/>
</dbReference>
<keyword evidence="6 9" id="KW-1133">Transmembrane helix</keyword>
<dbReference type="Proteomes" id="UP000315252">
    <property type="component" value="Unassembled WGS sequence"/>
</dbReference>
<protein>
    <recommendedName>
        <fullName evidence="3 9">Flagellar biosynthetic protein FliQ</fullName>
    </recommendedName>
</protein>
<dbReference type="GO" id="GO:0009425">
    <property type="term" value="C:bacterial-type flagellum basal body"/>
    <property type="evidence" value="ECO:0007669"/>
    <property type="project" value="UniProtKB-SubCell"/>
</dbReference>
<feature type="transmembrane region" description="Helical" evidence="9">
    <location>
        <begin position="20"/>
        <end position="42"/>
    </location>
</feature>
<dbReference type="AlphaFoldDB" id="A0A545T233"/>